<evidence type="ECO:0000313" key="5">
    <source>
        <dbReference type="Proteomes" id="UP000261540"/>
    </source>
</evidence>
<dbReference type="InterPro" id="IPR001584">
    <property type="entry name" value="Integrase_cat-core"/>
</dbReference>
<dbReference type="Pfam" id="PF00665">
    <property type="entry name" value="rve"/>
    <property type="match status" value="1"/>
</dbReference>
<proteinExistence type="predicted"/>
<dbReference type="Gene3D" id="2.40.50.40">
    <property type="match status" value="1"/>
</dbReference>
<dbReference type="PANTHER" id="PTHR37984">
    <property type="entry name" value="PROTEIN CBG26694"/>
    <property type="match status" value="1"/>
</dbReference>
<evidence type="ECO:0008006" key="6">
    <source>
        <dbReference type="Google" id="ProtNLM"/>
    </source>
</evidence>
<dbReference type="InterPro" id="IPR012337">
    <property type="entry name" value="RNaseH-like_sf"/>
</dbReference>
<evidence type="ECO:0000256" key="1">
    <source>
        <dbReference type="ARBA" id="ARBA00004123"/>
    </source>
</evidence>
<dbReference type="InterPro" id="IPR000953">
    <property type="entry name" value="Chromo/chromo_shadow_dom"/>
</dbReference>
<dbReference type="STRING" id="1676925.ENSPKIP00000033644"/>
<organism evidence="4 5">
    <name type="scientific">Paramormyrops kingsleyae</name>
    <dbReference type="NCBI Taxonomy" id="1676925"/>
    <lineage>
        <taxon>Eukaryota</taxon>
        <taxon>Metazoa</taxon>
        <taxon>Chordata</taxon>
        <taxon>Craniata</taxon>
        <taxon>Vertebrata</taxon>
        <taxon>Euteleostomi</taxon>
        <taxon>Actinopterygii</taxon>
        <taxon>Neopterygii</taxon>
        <taxon>Teleostei</taxon>
        <taxon>Osteoglossocephala</taxon>
        <taxon>Osteoglossomorpha</taxon>
        <taxon>Osteoglossiformes</taxon>
        <taxon>Mormyridae</taxon>
        <taxon>Paramormyrops</taxon>
    </lineage>
</organism>
<dbReference type="Ensembl" id="ENSPKIT00000014536.1">
    <property type="protein sequence ID" value="ENSPKIP00000033644.1"/>
    <property type="gene ID" value="ENSPKIG00000013285.1"/>
</dbReference>
<sequence length="427" mass="48376">MDCITDLPRSAGKTIILTIVDRFSKMCRLVALPKLPSAVELAEMLVQELFRFTGIPEDIVSDRGPQFASRVFKEFCAKLNITLRLTTAYHPQSNGLAERTNQEVPKALRLLVRTDPTRWSQHLVWTEYSLNSRVSPITNLTPFQCILGFQPPLFPWDAPTGTVPRVEAWFQESRRAWRAIQRALRSQVARTKAQADRHRRPGFPYQVGQLAWLSTKNLRIPGCCKLTARYIGPFRILRRVGPIAVKLQLPQVYRISPVFHFSLLKPVKYSPLRPRVLPEEDPPPVPADIPSSTMSSILDSHRRKGKLQYLVDWDGAGPDERSLVQATEVTDPVLKVEFHQTHPNRPAPRSRLPHFPYLPCLPFVAPLPVTPFLRSPAPVPNVPALLSPASSVLLPFRNPVLCNFVGPTFWLPTYSPGHQLLVFRSRN</sequence>
<dbReference type="PROSITE" id="PS50994">
    <property type="entry name" value="INTEGRASE"/>
    <property type="match status" value="1"/>
</dbReference>
<dbReference type="InterPro" id="IPR016197">
    <property type="entry name" value="Chromo-like_dom_sf"/>
</dbReference>
<comment type="subcellular location">
    <subcellularLocation>
        <location evidence="1">Nucleus</location>
    </subcellularLocation>
</comment>
<dbReference type="InterPro" id="IPR050951">
    <property type="entry name" value="Retrovirus_Pol_polyprotein"/>
</dbReference>
<dbReference type="Gene3D" id="3.30.420.10">
    <property type="entry name" value="Ribonuclease H-like superfamily/Ribonuclease H"/>
    <property type="match status" value="1"/>
</dbReference>
<dbReference type="InterPro" id="IPR056924">
    <property type="entry name" value="SH3_Tf2-1"/>
</dbReference>
<dbReference type="Proteomes" id="UP000261540">
    <property type="component" value="Unplaced"/>
</dbReference>
<feature type="domain" description="Chromo" evidence="2">
    <location>
        <begin position="292"/>
        <end position="350"/>
    </location>
</feature>
<reference evidence="4" key="2">
    <citation type="submission" date="2025-09" db="UniProtKB">
        <authorList>
            <consortium name="Ensembl"/>
        </authorList>
    </citation>
    <scope>IDENTIFICATION</scope>
</reference>
<dbReference type="PANTHER" id="PTHR37984:SF15">
    <property type="entry name" value="INTEGRASE CATALYTIC DOMAIN-CONTAINING PROTEIN"/>
    <property type="match status" value="1"/>
</dbReference>
<dbReference type="GO" id="GO:0015074">
    <property type="term" value="P:DNA integration"/>
    <property type="evidence" value="ECO:0007669"/>
    <property type="project" value="InterPro"/>
</dbReference>
<evidence type="ECO:0000259" key="2">
    <source>
        <dbReference type="PROSITE" id="PS50013"/>
    </source>
</evidence>
<evidence type="ECO:0000313" key="4">
    <source>
        <dbReference type="Ensembl" id="ENSPKIP00000033644.1"/>
    </source>
</evidence>
<accession>A0A3B3SSF9</accession>
<dbReference type="PROSITE" id="PS50013">
    <property type="entry name" value="CHROMO_2"/>
    <property type="match status" value="1"/>
</dbReference>
<dbReference type="GO" id="GO:0005634">
    <property type="term" value="C:nucleus"/>
    <property type="evidence" value="ECO:0007669"/>
    <property type="project" value="UniProtKB-SubCell"/>
</dbReference>
<reference evidence="4" key="1">
    <citation type="submission" date="2025-08" db="UniProtKB">
        <authorList>
            <consortium name="Ensembl"/>
        </authorList>
    </citation>
    <scope>IDENTIFICATION</scope>
</reference>
<dbReference type="GO" id="GO:0003676">
    <property type="term" value="F:nucleic acid binding"/>
    <property type="evidence" value="ECO:0007669"/>
    <property type="project" value="InterPro"/>
</dbReference>
<feature type="domain" description="Integrase catalytic" evidence="3">
    <location>
        <begin position="1"/>
        <end position="150"/>
    </location>
</feature>
<dbReference type="SUPFAM" id="SSF53098">
    <property type="entry name" value="Ribonuclease H-like"/>
    <property type="match status" value="1"/>
</dbReference>
<dbReference type="GeneTree" id="ENSGT00940000163772"/>
<protein>
    <recommendedName>
        <fullName evidence="6">Integrase catalytic domain-containing protein</fullName>
    </recommendedName>
</protein>
<dbReference type="InterPro" id="IPR036397">
    <property type="entry name" value="RNaseH_sf"/>
</dbReference>
<dbReference type="Pfam" id="PF24626">
    <property type="entry name" value="SH3_Tf2-1"/>
    <property type="match status" value="1"/>
</dbReference>
<evidence type="ECO:0000259" key="3">
    <source>
        <dbReference type="PROSITE" id="PS50994"/>
    </source>
</evidence>
<dbReference type="AlphaFoldDB" id="A0A3B3SSF9"/>
<name>A0A3B3SSF9_9TELE</name>
<keyword evidence="5" id="KW-1185">Reference proteome</keyword>
<dbReference type="SUPFAM" id="SSF54160">
    <property type="entry name" value="Chromo domain-like"/>
    <property type="match status" value="1"/>
</dbReference>